<proteinExistence type="predicted"/>
<evidence type="ECO:0000313" key="1">
    <source>
        <dbReference type="EMBL" id="VVO35222.1"/>
    </source>
</evidence>
<gene>
    <name evidence="1" type="ORF">PS710_05363</name>
</gene>
<reference evidence="1 2" key="1">
    <citation type="submission" date="2019-09" db="EMBL/GenBank/DDBJ databases">
        <authorList>
            <person name="Chandra G."/>
            <person name="Truman W A."/>
        </authorList>
    </citation>
    <scope>NUCLEOTIDE SEQUENCE [LARGE SCALE GENOMIC DNA]</scope>
    <source>
        <strain evidence="1">PS710</strain>
    </source>
</reference>
<dbReference type="EMBL" id="CABVHW010000026">
    <property type="protein sequence ID" value="VVO35222.1"/>
    <property type="molecule type" value="Genomic_DNA"/>
</dbReference>
<organism evidence="1 2">
    <name type="scientific">Pseudomonas fluorescens</name>
    <dbReference type="NCBI Taxonomy" id="294"/>
    <lineage>
        <taxon>Bacteria</taxon>
        <taxon>Pseudomonadati</taxon>
        <taxon>Pseudomonadota</taxon>
        <taxon>Gammaproteobacteria</taxon>
        <taxon>Pseudomonadales</taxon>
        <taxon>Pseudomonadaceae</taxon>
        <taxon>Pseudomonas</taxon>
    </lineage>
</organism>
<dbReference type="Proteomes" id="UP000381093">
    <property type="component" value="Unassembled WGS sequence"/>
</dbReference>
<accession>A0A5E7F8V6</accession>
<name>A0A5E7F8V6_PSEFL</name>
<protein>
    <submittedName>
        <fullName evidence="1">Uncharacterized protein</fullName>
    </submittedName>
</protein>
<sequence>MSKSTTAVSEKIEFAVDDVYCISLRDRADRRELFRQSVQSLIKNPVTFHVVEKHPDPVRGCYESHQELARLALERGLARVLIFEDDVAPYELKAAPVRWINRFMLTRRFQALHLGYSMGRTWLTWFPFIARGRVVALHAYILSREGCQVLVDTPYSGMPVDVMFKKRIKQHCVFPMLFRQYGAARTGSDIETEVKNEDEWWRRNWDKHRASPVKNFWRTMLRLNF</sequence>
<dbReference type="RefSeq" id="WP_224794337.1">
    <property type="nucleotide sequence ID" value="NZ_CABVHW010000026.1"/>
</dbReference>
<evidence type="ECO:0000313" key="2">
    <source>
        <dbReference type="Proteomes" id="UP000381093"/>
    </source>
</evidence>
<dbReference type="AlphaFoldDB" id="A0A5E7F8V6"/>